<comment type="caution">
    <text evidence="2">The sequence shown here is derived from an EMBL/GenBank/DDBJ whole genome shotgun (WGS) entry which is preliminary data.</text>
</comment>
<feature type="compositionally biased region" description="Polar residues" evidence="1">
    <location>
        <begin position="139"/>
        <end position="169"/>
    </location>
</feature>
<feature type="compositionally biased region" description="Polar residues" evidence="1">
    <location>
        <begin position="111"/>
        <end position="130"/>
    </location>
</feature>
<feature type="region of interest" description="Disordered" evidence="1">
    <location>
        <begin position="81"/>
        <end position="169"/>
    </location>
</feature>
<feature type="compositionally biased region" description="Polar residues" evidence="1">
    <location>
        <begin position="194"/>
        <end position="210"/>
    </location>
</feature>
<sequence>MESGVDPLDISPDPSSITIVEPRRCSVRGCAQPLELDATTKMCSSCREKHRRYATTKRAKRKLEKAAIEGQVVVPVEQIPGSTVWIPGGSGEERSLLPEGNTRSKQRKSRQTQPLGPSQAVQFESTSQLQPIGGRQKSPDASVSRSDRSQTPSPAEVDQNTFEPDSTWSITNIDPRLFAAQPSSSELAGALTFSAPTPTDSNHASSSPNHMETIAEPLASSSNREGPDQGQDYGQTTEFDLSVHVIAGDPDERMEDSLEGYNDTSILFD</sequence>
<dbReference type="Proteomes" id="UP001383192">
    <property type="component" value="Unassembled WGS sequence"/>
</dbReference>
<keyword evidence="3" id="KW-1185">Reference proteome</keyword>
<feature type="region of interest" description="Disordered" evidence="1">
    <location>
        <begin position="189"/>
        <end position="269"/>
    </location>
</feature>
<protein>
    <submittedName>
        <fullName evidence="2">Uncharacterized protein</fullName>
    </submittedName>
</protein>
<proteinExistence type="predicted"/>
<name>A0AAW0E967_9AGAR</name>
<organism evidence="2 3">
    <name type="scientific">Paramarasmius palmivorus</name>
    <dbReference type="NCBI Taxonomy" id="297713"/>
    <lineage>
        <taxon>Eukaryota</taxon>
        <taxon>Fungi</taxon>
        <taxon>Dikarya</taxon>
        <taxon>Basidiomycota</taxon>
        <taxon>Agaricomycotina</taxon>
        <taxon>Agaricomycetes</taxon>
        <taxon>Agaricomycetidae</taxon>
        <taxon>Agaricales</taxon>
        <taxon>Marasmiineae</taxon>
        <taxon>Marasmiaceae</taxon>
        <taxon>Paramarasmius</taxon>
    </lineage>
</organism>
<dbReference type="EMBL" id="JAYKXP010000002">
    <property type="protein sequence ID" value="KAK7061119.1"/>
    <property type="molecule type" value="Genomic_DNA"/>
</dbReference>
<gene>
    <name evidence="2" type="ORF">VNI00_000855</name>
</gene>
<evidence type="ECO:0000256" key="1">
    <source>
        <dbReference type="SAM" id="MobiDB-lite"/>
    </source>
</evidence>
<evidence type="ECO:0000313" key="2">
    <source>
        <dbReference type="EMBL" id="KAK7061119.1"/>
    </source>
</evidence>
<reference evidence="2 3" key="1">
    <citation type="submission" date="2024-01" db="EMBL/GenBank/DDBJ databases">
        <title>A draft genome for a cacao thread blight-causing isolate of Paramarasmius palmivorus.</title>
        <authorList>
            <person name="Baruah I.K."/>
            <person name="Bukari Y."/>
            <person name="Amoako-Attah I."/>
            <person name="Meinhardt L.W."/>
            <person name="Bailey B.A."/>
            <person name="Cohen S.P."/>
        </authorList>
    </citation>
    <scope>NUCLEOTIDE SEQUENCE [LARGE SCALE GENOMIC DNA]</scope>
    <source>
        <strain evidence="2 3">GH-12</strain>
    </source>
</reference>
<evidence type="ECO:0000313" key="3">
    <source>
        <dbReference type="Proteomes" id="UP001383192"/>
    </source>
</evidence>
<dbReference type="AlphaFoldDB" id="A0AAW0E967"/>
<accession>A0AAW0E967</accession>